<dbReference type="FunFam" id="3.40.250.10:FF:000032">
    <property type="entry name" value="Rhodanese-like domain-containing protein 14, chloroplastic"/>
    <property type="match status" value="1"/>
</dbReference>
<name>A0A8T0G4R6_CERPU</name>
<evidence type="ECO:0000313" key="3">
    <source>
        <dbReference type="Proteomes" id="UP000822688"/>
    </source>
</evidence>
<dbReference type="InterPro" id="IPR001763">
    <property type="entry name" value="Rhodanese-like_dom"/>
</dbReference>
<dbReference type="InterPro" id="IPR043186">
    <property type="entry name" value="Str14"/>
</dbReference>
<dbReference type="PROSITE" id="PS50206">
    <property type="entry name" value="RHODANESE_3"/>
    <property type="match status" value="1"/>
</dbReference>
<accession>A0A8T0G4R6</accession>
<evidence type="ECO:0000259" key="1">
    <source>
        <dbReference type="PROSITE" id="PS50206"/>
    </source>
</evidence>
<dbReference type="EMBL" id="CM026433">
    <property type="protein sequence ID" value="KAG0554286.1"/>
    <property type="molecule type" value="Genomic_DNA"/>
</dbReference>
<evidence type="ECO:0000313" key="2">
    <source>
        <dbReference type="EMBL" id="KAG0554286.1"/>
    </source>
</evidence>
<dbReference type="Proteomes" id="UP000822688">
    <property type="component" value="Chromosome 12"/>
</dbReference>
<sequence length="238" mass="25708">MASAVAMAVTPAAAAAAATSSSSSSSCASRHSTASVSAFHLRHRAGGRRGERLMVRSIATGPPKSATDVEWKSKREALKKNNLRSVKPKDALRLQQEQGYVILDVRPEGEYAEAHAAGAVNAQLYRLIKEWTPWDIARRAGFAFFGIFAGTEENPEFLNEVKALGLDQESKIILGCQSGGTMKPSPSLADGQQSRSLIAAYVLSLQGFKNLVHMEGGFRAWFKEDLPVDGTETVEEEN</sequence>
<protein>
    <recommendedName>
        <fullName evidence="1">Rhodanese domain-containing protein</fullName>
    </recommendedName>
</protein>
<gene>
    <name evidence="2" type="ORF">KC19_12G079500</name>
</gene>
<organism evidence="2 3">
    <name type="scientific">Ceratodon purpureus</name>
    <name type="common">Fire moss</name>
    <name type="synonym">Dicranum purpureum</name>
    <dbReference type="NCBI Taxonomy" id="3225"/>
    <lineage>
        <taxon>Eukaryota</taxon>
        <taxon>Viridiplantae</taxon>
        <taxon>Streptophyta</taxon>
        <taxon>Embryophyta</taxon>
        <taxon>Bryophyta</taxon>
        <taxon>Bryophytina</taxon>
        <taxon>Bryopsida</taxon>
        <taxon>Dicranidae</taxon>
        <taxon>Pseudoditrichales</taxon>
        <taxon>Ditrichaceae</taxon>
        <taxon>Ceratodon</taxon>
    </lineage>
</organism>
<dbReference type="SMART" id="SM00450">
    <property type="entry name" value="RHOD"/>
    <property type="match status" value="1"/>
</dbReference>
<reference evidence="2" key="1">
    <citation type="submission" date="2020-06" db="EMBL/GenBank/DDBJ databases">
        <title>WGS assembly of Ceratodon purpureus strain R40.</title>
        <authorList>
            <person name="Carey S.B."/>
            <person name="Jenkins J."/>
            <person name="Shu S."/>
            <person name="Lovell J.T."/>
            <person name="Sreedasyam A."/>
            <person name="Maumus F."/>
            <person name="Tiley G.P."/>
            <person name="Fernandez-Pozo N."/>
            <person name="Barry K."/>
            <person name="Chen C."/>
            <person name="Wang M."/>
            <person name="Lipzen A."/>
            <person name="Daum C."/>
            <person name="Saski C.A."/>
            <person name="Payton A.C."/>
            <person name="Mcbreen J.C."/>
            <person name="Conrad R.E."/>
            <person name="Kollar L.M."/>
            <person name="Olsson S."/>
            <person name="Huttunen S."/>
            <person name="Landis J.B."/>
            <person name="Wickett N.J."/>
            <person name="Johnson M.G."/>
            <person name="Rensing S.A."/>
            <person name="Grimwood J."/>
            <person name="Schmutz J."/>
            <person name="Mcdaniel S.F."/>
        </authorList>
    </citation>
    <scope>NUCLEOTIDE SEQUENCE</scope>
    <source>
        <strain evidence="2">R40</strain>
    </source>
</reference>
<dbReference type="PANTHER" id="PTHR44920">
    <property type="entry name" value="RHODANESE-LIKE DOMAIN-CONTAINING PROTEIN 14, CHLOROPLASTIC-RELATED"/>
    <property type="match status" value="1"/>
</dbReference>
<feature type="domain" description="Rhodanese" evidence="1">
    <location>
        <begin position="96"/>
        <end position="230"/>
    </location>
</feature>
<keyword evidence="3" id="KW-1185">Reference proteome</keyword>
<dbReference type="CDD" id="cd00158">
    <property type="entry name" value="RHOD"/>
    <property type="match status" value="1"/>
</dbReference>
<dbReference type="SUPFAM" id="SSF52821">
    <property type="entry name" value="Rhodanese/Cell cycle control phosphatase"/>
    <property type="match status" value="1"/>
</dbReference>
<dbReference type="Gene3D" id="3.40.250.10">
    <property type="entry name" value="Rhodanese-like domain"/>
    <property type="match status" value="1"/>
</dbReference>
<dbReference type="InterPro" id="IPR036873">
    <property type="entry name" value="Rhodanese-like_dom_sf"/>
</dbReference>
<dbReference type="Pfam" id="PF00581">
    <property type="entry name" value="Rhodanese"/>
    <property type="match status" value="1"/>
</dbReference>
<dbReference type="AlphaFoldDB" id="A0A8T0G4R6"/>
<dbReference type="PANTHER" id="PTHR44920:SF1">
    <property type="entry name" value="RHODANESE-LIKE DOMAIN-CONTAINING PROTEIN 14, CHLOROPLASTIC"/>
    <property type="match status" value="1"/>
</dbReference>
<comment type="caution">
    <text evidence="2">The sequence shown here is derived from an EMBL/GenBank/DDBJ whole genome shotgun (WGS) entry which is preliminary data.</text>
</comment>
<dbReference type="GO" id="GO:0009507">
    <property type="term" value="C:chloroplast"/>
    <property type="evidence" value="ECO:0007669"/>
    <property type="project" value="TreeGrafter"/>
</dbReference>
<proteinExistence type="predicted"/>